<keyword evidence="3" id="KW-1185">Reference proteome</keyword>
<evidence type="ECO:0000313" key="2">
    <source>
        <dbReference type="EMBL" id="GLS28190.1"/>
    </source>
</evidence>
<accession>A0AA37WP80</accession>
<evidence type="ECO:0000313" key="3">
    <source>
        <dbReference type="Proteomes" id="UP001156870"/>
    </source>
</evidence>
<feature type="transmembrane region" description="Helical" evidence="1">
    <location>
        <begin position="184"/>
        <end position="202"/>
    </location>
</feature>
<evidence type="ECO:0000256" key="1">
    <source>
        <dbReference type="SAM" id="Phobius"/>
    </source>
</evidence>
<evidence type="ECO:0008006" key="4">
    <source>
        <dbReference type="Google" id="ProtNLM"/>
    </source>
</evidence>
<comment type="caution">
    <text evidence="2">The sequence shown here is derived from an EMBL/GenBank/DDBJ whole genome shotgun (WGS) entry which is preliminary data.</text>
</comment>
<sequence>MEFSPLMIIHSLAGLIGLFSGVAALIFIKGSYKHRYAGKVFGISMPLMCVSAVYIAYRENILDSLFVGLLTLYLVATAWITVVRKTQITGWFEFVAFIYVIVVGGAALFIELHDEGKDVPSLYGMVVASLIFAIGDLRVLILGGLSGAQRLARHLWRMCFAFLFSALSFGFQLQKNIPSLDENIVLLGIAVLVCCITLYWIIRIFKNSYSSNY</sequence>
<feature type="transmembrane region" description="Helical" evidence="1">
    <location>
        <begin position="122"/>
        <end position="143"/>
    </location>
</feature>
<keyword evidence="1" id="KW-0472">Membrane</keyword>
<proteinExistence type="predicted"/>
<organism evidence="2 3">
    <name type="scientific">Marinibactrum halimedae</name>
    <dbReference type="NCBI Taxonomy" id="1444977"/>
    <lineage>
        <taxon>Bacteria</taxon>
        <taxon>Pseudomonadati</taxon>
        <taxon>Pseudomonadota</taxon>
        <taxon>Gammaproteobacteria</taxon>
        <taxon>Cellvibrionales</taxon>
        <taxon>Cellvibrionaceae</taxon>
        <taxon>Marinibactrum</taxon>
    </lineage>
</organism>
<feature type="transmembrane region" description="Helical" evidence="1">
    <location>
        <begin position="90"/>
        <end position="110"/>
    </location>
</feature>
<name>A0AA37WP80_9GAMM</name>
<feature type="transmembrane region" description="Helical" evidence="1">
    <location>
        <begin position="6"/>
        <end position="28"/>
    </location>
</feature>
<dbReference type="AlphaFoldDB" id="A0AA37WP80"/>
<protein>
    <recommendedName>
        <fullName evidence="4">DUF2306 domain-containing protein</fullName>
    </recommendedName>
</protein>
<keyword evidence="1" id="KW-1133">Transmembrane helix</keyword>
<feature type="transmembrane region" description="Helical" evidence="1">
    <location>
        <begin position="155"/>
        <end position="172"/>
    </location>
</feature>
<dbReference type="Proteomes" id="UP001156870">
    <property type="component" value="Unassembled WGS sequence"/>
</dbReference>
<feature type="transmembrane region" description="Helical" evidence="1">
    <location>
        <begin position="64"/>
        <end position="83"/>
    </location>
</feature>
<feature type="transmembrane region" description="Helical" evidence="1">
    <location>
        <begin position="40"/>
        <end position="58"/>
    </location>
</feature>
<gene>
    <name evidence="2" type="ORF">GCM10007877_39090</name>
</gene>
<keyword evidence="1" id="KW-0812">Transmembrane</keyword>
<dbReference type="EMBL" id="BSPD01000102">
    <property type="protein sequence ID" value="GLS28190.1"/>
    <property type="molecule type" value="Genomic_DNA"/>
</dbReference>
<reference evidence="2 3" key="1">
    <citation type="journal article" date="2014" name="Int. J. Syst. Evol. Microbiol.">
        <title>Complete genome sequence of Corynebacterium casei LMG S-19264T (=DSM 44701T), isolated from a smear-ripened cheese.</title>
        <authorList>
            <consortium name="US DOE Joint Genome Institute (JGI-PGF)"/>
            <person name="Walter F."/>
            <person name="Albersmeier A."/>
            <person name="Kalinowski J."/>
            <person name="Ruckert C."/>
        </authorList>
    </citation>
    <scope>NUCLEOTIDE SEQUENCE [LARGE SCALE GENOMIC DNA]</scope>
    <source>
        <strain evidence="2 3">NBRC 110095</strain>
    </source>
</reference>
<dbReference type="RefSeq" id="WP_232594125.1">
    <property type="nucleotide sequence ID" value="NZ_BSPD01000102.1"/>
</dbReference>